<name>A0ABM8UNC6_9BACT</name>
<keyword evidence="2" id="KW-0201">Cytochrome c-type biogenesis</keyword>
<keyword evidence="4" id="KW-0676">Redox-active center</keyword>
<dbReference type="InterPro" id="IPR050553">
    <property type="entry name" value="Thioredoxin_ResA/DsbE_sf"/>
</dbReference>
<dbReference type="InterPro" id="IPR013766">
    <property type="entry name" value="Thioredoxin_domain"/>
</dbReference>
<dbReference type="PANTHER" id="PTHR42852:SF6">
    <property type="entry name" value="THIOL:DISULFIDE INTERCHANGE PROTEIN DSBE"/>
    <property type="match status" value="1"/>
</dbReference>
<dbReference type="Gene3D" id="3.40.30.10">
    <property type="entry name" value="Glutaredoxin"/>
    <property type="match status" value="1"/>
</dbReference>
<dbReference type="SUPFAM" id="SSF52833">
    <property type="entry name" value="Thioredoxin-like"/>
    <property type="match status" value="1"/>
</dbReference>
<keyword evidence="3" id="KW-1015">Disulfide bond</keyword>
<evidence type="ECO:0000313" key="7">
    <source>
        <dbReference type="Proteomes" id="UP000679725"/>
    </source>
</evidence>
<reference evidence="6 7" key="1">
    <citation type="submission" date="2021-04" db="EMBL/GenBank/DDBJ databases">
        <authorList>
            <person name="Rodrigo-Torres L."/>
            <person name="Arahal R. D."/>
            <person name="Lucena T."/>
        </authorList>
    </citation>
    <scope>NUCLEOTIDE SEQUENCE [LARGE SCALE GENOMIC DNA]</scope>
    <source>
        <strain evidence="6 7">CECT 9623</strain>
    </source>
</reference>
<dbReference type="Proteomes" id="UP000679725">
    <property type="component" value="Unassembled WGS sequence"/>
</dbReference>
<organism evidence="6 7">
    <name type="scientific">Dyadobacter linearis</name>
    <dbReference type="NCBI Taxonomy" id="2823330"/>
    <lineage>
        <taxon>Bacteria</taxon>
        <taxon>Pseudomonadati</taxon>
        <taxon>Bacteroidota</taxon>
        <taxon>Cytophagia</taxon>
        <taxon>Cytophagales</taxon>
        <taxon>Spirosomataceae</taxon>
        <taxon>Dyadobacter</taxon>
    </lineage>
</organism>
<dbReference type="CDD" id="cd02966">
    <property type="entry name" value="TlpA_like_family"/>
    <property type="match status" value="1"/>
</dbReference>
<protein>
    <recommendedName>
        <fullName evidence="5">Thioredoxin domain-containing protein</fullName>
    </recommendedName>
</protein>
<comment type="subcellular location">
    <subcellularLocation>
        <location evidence="1">Cell envelope</location>
    </subcellularLocation>
</comment>
<gene>
    <name evidence="6" type="ORF">DYBT9623_01757</name>
</gene>
<evidence type="ECO:0000256" key="2">
    <source>
        <dbReference type="ARBA" id="ARBA00022748"/>
    </source>
</evidence>
<dbReference type="InterPro" id="IPR017937">
    <property type="entry name" value="Thioredoxin_CS"/>
</dbReference>
<evidence type="ECO:0000256" key="1">
    <source>
        <dbReference type="ARBA" id="ARBA00004196"/>
    </source>
</evidence>
<dbReference type="PROSITE" id="PS51352">
    <property type="entry name" value="THIOREDOXIN_2"/>
    <property type="match status" value="1"/>
</dbReference>
<evidence type="ECO:0000256" key="3">
    <source>
        <dbReference type="ARBA" id="ARBA00023157"/>
    </source>
</evidence>
<keyword evidence="7" id="KW-1185">Reference proteome</keyword>
<dbReference type="RefSeq" id="WP_215233121.1">
    <property type="nucleotide sequence ID" value="NZ_CAJRAU010000002.1"/>
</dbReference>
<accession>A0ABM8UNC6</accession>
<dbReference type="Pfam" id="PF08534">
    <property type="entry name" value="Redoxin"/>
    <property type="match status" value="1"/>
</dbReference>
<proteinExistence type="predicted"/>
<feature type="domain" description="Thioredoxin" evidence="5">
    <location>
        <begin position="207"/>
        <end position="346"/>
    </location>
</feature>
<dbReference type="PANTHER" id="PTHR42852">
    <property type="entry name" value="THIOL:DISULFIDE INTERCHANGE PROTEIN DSBE"/>
    <property type="match status" value="1"/>
</dbReference>
<evidence type="ECO:0000256" key="4">
    <source>
        <dbReference type="ARBA" id="ARBA00023284"/>
    </source>
</evidence>
<sequence>MKHWYIIFYILSVQSLFAQSGRFTVIGRISNPDTCRTARVMIYDGRVFNVPLKDGVFKLSESLAHPVLAVVSTSQSHAGLGMWLTADTIRAEFERRKYEDIDKRLIQPTAVSGNRESEDYLMAVNTMNGYSKLGLSESMINQKKADFVRGYVSTHTSSYLSLTLLQLHNDYLGIGSSKTLFNALSAELKSSDEGKSLKKALERNEANAIGKKINKISISNTGGKATIIPSQTKQYSLINFWASWCGPCRLEHKDLVKVYKNIDLNKVDFFSVSIDTDKAAWLAAIKKDGLLWTQLSDLKGSKGPAARHFSISSVPYLLLVDKAGVIKAVDFEAAKKFIAADEVEQK</sequence>
<evidence type="ECO:0000313" key="6">
    <source>
        <dbReference type="EMBL" id="CAG5069023.1"/>
    </source>
</evidence>
<dbReference type="InterPro" id="IPR036249">
    <property type="entry name" value="Thioredoxin-like_sf"/>
</dbReference>
<dbReference type="EMBL" id="CAJRAU010000002">
    <property type="protein sequence ID" value="CAG5069023.1"/>
    <property type="molecule type" value="Genomic_DNA"/>
</dbReference>
<evidence type="ECO:0000259" key="5">
    <source>
        <dbReference type="PROSITE" id="PS51352"/>
    </source>
</evidence>
<comment type="caution">
    <text evidence="6">The sequence shown here is derived from an EMBL/GenBank/DDBJ whole genome shotgun (WGS) entry which is preliminary data.</text>
</comment>
<dbReference type="InterPro" id="IPR013740">
    <property type="entry name" value="Redoxin"/>
</dbReference>
<dbReference type="PROSITE" id="PS00194">
    <property type="entry name" value="THIOREDOXIN_1"/>
    <property type="match status" value="1"/>
</dbReference>